<organism evidence="1 2">
    <name type="scientific">Flemingia macrophylla</name>
    <dbReference type="NCBI Taxonomy" id="520843"/>
    <lineage>
        <taxon>Eukaryota</taxon>
        <taxon>Viridiplantae</taxon>
        <taxon>Streptophyta</taxon>
        <taxon>Embryophyta</taxon>
        <taxon>Tracheophyta</taxon>
        <taxon>Spermatophyta</taxon>
        <taxon>Magnoliopsida</taxon>
        <taxon>eudicotyledons</taxon>
        <taxon>Gunneridae</taxon>
        <taxon>Pentapetalae</taxon>
        <taxon>rosids</taxon>
        <taxon>fabids</taxon>
        <taxon>Fabales</taxon>
        <taxon>Fabaceae</taxon>
        <taxon>Papilionoideae</taxon>
        <taxon>50 kb inversion clade</taxon>
        <taxon>NPAAA clade</taxon>
        <taxon>indigoferoid/millettioid clade</taxon>
        <taxon>Phaseoleae</taxon>
        <taxon>Flemingia</taxon>
    </lineage>
</organism>
<name>A0ABD1M5M8_9FABA</name>
<protein>
    <submittedName>
        <fullName evidence="1">Uncharacterized protein</fullName>
    </submittedName>
</protein>
<proteinExistence type="predicted"/>
<accession>A0ABD1M5M8</accession>
<evidence type="ECO:0000313" key="2">
    <source>
        <dbReference type="Proteomes" id="UP001603857"/>
    </source>
</evidence>
<gene>
    <name evidence="1" type="ORF">Fmac_018644</name>
</gene>
<dbReference type="EMBL" id="JBGMDY010000006">
    <property type="protein sequence ID" value="KAL2331063.1"/>
    <property type="molecule type" value="Genomic_DNA"/>
</dbReference>
<evidence type="ECO:0000313" key="1">
    <source>
        <dbReference type="EMBL" id="KAL2331063.1"/>
    </source>
</evidence>
<dbReference type="Proteomes" id="UP001603857">
    <property type="component" value="Unassembled WGS sequence"/>
</dbReference>
<sequence>MRVSFATYTIDHQGHGFSNGLVVDILNINPIINDYITFFHNFCRHFDPSLHSFLYSKSLDGVSSWNGLILIGASADQCQVQAALTTKAGDGESTVDGGAFAHNDKIGVIVDLPQATKEARGGGGAVLGGARR</sequence>
<comment type="caution">
    <text evidence="1">The sequence shown here is derived from an EMBL/GenBank/DDBJ whole genome shotgun (WGS) entry which is preliminary data.</text>
</comment>
<keyword evidence="2" id="KW-1185">Reference proteome</keyword>
<dbReference type="AlphaFoldDB" id="A0ABD1M5M8"/>
<reference evidence="1 2" key="1">
    <citation type="submission" date="2024-08" db="EMBL/GenBank/DDBJ databases">
        <title>Insights into the chromosomal genome structure of Flemingia macrophylla.</title>
        <authorList>
            <person name="Ding Y."/>
            <person name="Zhao Y."/>
            <person name="Bi W."/>
            <person name="Wu M."/>
            <person name="Zhao G."/>
            <person name="Gong Y."/>
            <person name="Li W."/>
            <person name="Zhang P."/>
        </authorList>
    </citation>
    <scope>NUCLEOTIDE SEQUENCE [LARGE SCALE GENOMIC DNA]</scope>
    <source>
        <strain evidence="1">DYQJB</strain>
        <tissue evidence="1">Leaf</tissue>
    </source>
</reference>